<dbReference type="PANTHER" id="PTHR18937">
    <property type="entry name" value="STRUCTURAL MAINTENANCE OF CHROMOSOMES SMC FAMILY MEMBER"/>
    <property type="match status" value="1"/>
</dbReference>
<dbReference type="InterPro" id="IPR013784">
    <property type="entry name" value="Carb-bd-like_fold"/>
</dbReference>
<protein>
    <recommendedName>
        <fullName evidence="2">CBM20 domain-containing protein</fullName>
    </recommendedName>
</protein>
<accession>R7Q4M6</accession>
<dbReference type="SUPFAM" id="SSF49452">
    <property type="entry name" value="Starch-binding domain-like"/>
    <property type="match status" value="1"/>
</dbReference>
<dbReference type="GO" id="GO:2001070">
    <property type="term" value="F:starch binding"/>
    <property type="evidence" value="ECO:0007669"/>
    <property type="project" value="InterPro"/>
</dbReference>
<gene>
    <name evidence="3" type="ORF">CHC_T00001437001</name>
</gene>
<keyword evidence="1" id="KW-0175">Coiled coil</keyword>
<dbReference type="Gramene" id="CDF32823">
    <property type="protein sequence ID" value="CDF32823"/>
    <property type="gene ID" value="CHC_T00001437001"/>
</dbReference>
<dbReference type="KEGG" id="ccp:CHC_T00001437001"/>
<feature type="coiled-coil region" evidence="1">
    <location>
        <begin position="592"/>
        <end position="654"/>
    </location>
</feature>
<dbReference type="OrthoDB" id="6123450at2759"/>
<feature type="coiled-coil region" evidence="1">
    <location>
        <begin position="337"/>
        <end position="567"/>
    </location>
</feature>
<feature type="coiled-coil region" evidence="1">
    <location>
        <begin position="881"/>
        <end position="908"/>
    </location>
</feature>
<dbReference type="Gene3D" id="1.10.287.1490">
    <property type="match status" value="1"/>
</dbReference>
<dbReference type="Pfam" id="PF00686">
    <property type="entry name" value="CBM_20"/>
    <property type="match status" value="1"/>
</dbReference>
<evidence type="ECO:0000313" key="4">
    <source>
        <dbReference type="Proteomes" id="UP000012073"/>
    </source>
</evidence>
<dbReference type="EMBL" id="HG001592">
    <property type="protein sequence ID" value="CDF32823.1"/>
    <property type="molecule type" value="Genomic_DNA"/>
</dbReference>
<sequence length="1225" mass="137171">MRNMTDCEATERVCQLEEAVRVAKSSYEQKCLEAQALASSVSDNATTIVTLNRALLVSRNSSDEKHRQLEETMARANSMEKSVRTLKSEISSRSEECDFLENRIRFELEPSLLQANSILDQRTGEMKALRDECDLQLEASKKTRAALEQRVGDLSKCLHNTTTSLNETQNKLSMAEQNGADLAIKISTLSAEKQRNLSVIEDLSSQCEHRQQALVVLQARLTECESGVATQEQAAMDAIQTAEELREALSQACERQVVAEGRAVRGDVLLEEMEQRSKKLERSHISVMEHMVEKTAKLAEREEEALQLNNVVTVTKEALEKQAQIACNRESLFDSHVAELRGVIRNQNGDIKTLQQDMRSTERRTKFLNDELAHANSELARTEHDLVQAKRQHSTIIGDCKRQQTKLAQLQDEISRLRAESQAAQEELVARDRQISNHLQSITEKGAQIAGLRASKNELEKRVADVRSQLTSEQARCKTHVHGEQKLGEQLERVSVDLAHAEEELSVKVMETETLNKRLSTAQCDVMRLESIVSEKEEEIKSSSKAVKKLEIALERSKQQLQVLESHLNGHDTLLEEYREKEIVLGTKCEELDQSNNRIEEMEQIMQSLREKVASQTEETKHYDNEASTFEAANIELQKELTAAEEARALVNEALNATAAKLKDLEKSTAGEIESLRIANASLQTALDGKESSLSSASEVITHNSVQGQFAKEQLIESRTRGDRLFERLTAAEYELASKNESLLVFKRTFAEMQEKMDEREHEIEKLERNLHDRNQALALARSRVDEVGAKTANIAQGEILSMRTKLESKEKAIANLHNWCCFINGKLHAAEKALSEQAVDLEVSETAFKKLEARLLRSNESISQKEAHIREIESAKSVENSELHSRVATLKSQVEEANLELEKVKGMMAAEGGNEVNVVAMLDEMRQSKEKLQVRDLEVSRVHARCQSLQEELKKYERDFCASQRTVESLTLDVARLRAEENSKRDARGTSDKNAAMEVSKVRSETGYLLVELRRAEAELAAANENVKAWQTRAQKLEPLAESTLEAQRATEMVSSRLALAEKDSSQRIDLLQTQLEEARRERDVAERDCGAAMADYAAARARLNEAGSRYGGATASKSLCAVTFTLEGATVPSADIIVYILGGDSTLGNWEPSRRLPMRVVSTGRTGVIRKCDVLIAGDVSTFYKFAADGVDGSLVWEGGENRALDVGGRTQHQTRDVWRSPL</sequence>
<feature type="coiled-coil region" evidence="1">
    <location>
        <begin position="69"/>
        <end position="103"/>
    </location>
</feature>
<feature type="coiled-coil region" evidence="1">
    <location>
        <begin position="750"/>
        <end position="784"/>
    </location>
</feature>
<evidence type="ECO:0000256" key="1">
    <source>
        <dbReference type="SAM" id="Coils"/>
    </source>
</evidence>
<dbReference type="Gene3D" id="2.60.40.10">
    <property type="entry name" value="Immunoglobulins"/>
    <property type="match status" value="1"/>
</dbReference>
<dbReference type="Proteomes" id="UP000012073">
    <property type="component" value="Unassembled WGS sequence"/>
</dbReference>
<feature type="coiled-coil region" evidence="1">
    <location>
        <begin position="228"/>
        <end position="255"/>
    </location>
</feature>
<dbReference type="InterPro" id="IPR013783">
    <property type="entry name" value="Ig-like_fold"/>
</dbReference>
<organism evidence="3 4">
    <name type="scientific">Chondrus crispus</name>
    <name type="common">Carrageen Irish moss</name>
    <name type="synonym">Polymorpha crispa</name>
    <dbReference type="NCBI Taxonomy" id="2769"/>
    <lineage>
        <taxon>Eukaryota</taxon>
        <taxon>Rhodophyta</taxon>
        <taxon>Florideophyceae</taxon>
        <taxon>Rhodymeniophycidae</taxon>
        <taxon>Gigartinales</taxon>
        <taxon>Gigartinaceae</taxon>
        <taxon>Chondrus</taxon>
    </lineage>
</organism>
<dbReference type="STRING" id="2769.R7Q4M6"/>
<dbReference type="GeneID" id="17320340"/>
<keyword evidence="4" id="KW-1185">Reference proteome</keyword>
<dbReference type="AlphaFoldDB" id="R7Q4M6"/>
<feature type="coiled-coil region" evidence="1">
    <location>
        <begin position="130"/>
        <end position="178"/>
    </location>
</feature>
<reference evidence="4" key="1">
    <citation type="journal article" date="2013" name="Proc. Natl. Acad. Sci. U.S.A.">
        <title>Genome structure and metabolic features in the red seaweed Chondrus crispus shed light on evolution of the Archaeplastida.</title>
        <authorList>
            <person name="Collen J."/>
            <person name="Porcel B."/>
            <person name="Carre W."/>
            <person name="Ball S.G."/>
            <person name="Chaparro C."/>
            <person name="Tonon T."/>
            <person name="Barbeyron T."/>
            <person name="Michel G."/>
            <person name="Noel B."/>
            <person name="Valentin K."/>
            <person name="Elias M."/>
            <person name="Artiguenave F."/>
            <person name="Arun A."/>
            <person name="Aury J.M."/>
            <person name="Barbosa-Neto J.F."/>
            <person name="Bothwell J.H."/>
            <person name="Bouget F.Y."/>
            <person name="Brillet L."/>
            <person name="Cabello-Hurtado F."/>
            <person name="Capella-Gutierrez S."/>
            <person name="Charrier B."/>
            <person name="Cladiere L."/>
            <person name="Cock J.M."/>
            <person name="Coelho S.M."/>
            <person name="Colleoni C."/>
            <person name="Czjzek M."/>
            <person name="Da Silva C."/>
            <person name="Delage L."/>
            <person name="Denoeud F."/>
            <person name="Deschamps P."/>
            <person name="Dittami S.M."/>
            <person name="Gabaldon T."/>
            <person name="Gachon C.M."/>
            <person name="Groisillier A."/>
            <person name="Herve C."/>
            <person name="Jabbari K."/>
            <person name="Katinka M."/>
            <person name="Kloareg B."/>
            <person name="Kowalczyk N."/>
            <person name="Labadie K."/>
            <person name="Leblanc C."/>
            <person name="Lopez P.J."/>
            <person name="McLachlan D.H."/>
            <person name="Meslet-Cladiere L."/>
            <person name="Moustafa A."/>
            <person name="Nehr Z."/>
            <person name="Nyvall Collen P."/>
            <person name="Panaud O."/>
            <person name="Partensky F."/>
            <person name="Poulain J."/>
            <person name="Rensing S.A."/>
            <person name="Rousvoal S."/>
            <person name="Samson G."/>
            <person name="Symeonidi A."/>
            <person name="Weissenbach J."/>
            <person name="Zambounis A."/>
            <person name="Wincker P."/>
            <person name="Boyen C."/>
        </authorList>
    </citation>
    <scope>NUCLEOTIDE SEQUENCE [LARGE SCALE GENOMIC DNA]</scope>
    <source>
        <strain evidence="4">cv. Stackhouse</strain>
    </source>
</reference>
<evidence type="ECO:0000313" key="3">
    <source>
        <dbReference type="EMBL" id="CDF32823.1"/>
    </source>
</evidence>
<proteinExistence type="predicted"/>
<dbReference type="PROSITE" id="PS51166">
    <property type="entry name" value="CBM20"/>
    <property type="match status" value="1"/>
</dbReference>
<dbReference type="RefSeq" id="XP_005712624.1">
    <property type="nucleotide sequence ID" value="XM_005712567.1"/>
</dbReference>
<evidence type="ECO:0000259" key="2">
    <source>
        <dbReference type="PROSITE" id="PS51166"/>
    </source>
</evidence>
<feature type="domain" description="CBM20" evidence="2">
    <location>
        <begin position="1116"/>
        <end position="1223"/>
    </location>
</feature>
<name>R7Q4M6_CHOCR</name>
<feature type="coiled-coil region" evidence="1">
    <location>
        <begin position="1063"/>
        <end position="1097"/>
    </location>
</feature>
<dbReference type="InterPro" id="IPR002044">
    <property type="entry name" value="CBM20"/>
</dbReference>
<dbReference type="OMA" id="EQMIEQW"/>